<feature type="transmembrane region" description="Helical" evidence="1">
    <location>
        <begin position="468"/>
        <end position="501"/>
    </location>
</feature>
<keyword evidence="1" id="KW-0472">Membrane</keyword>
<feature type="transmembrane region" description="Helical" evidence="1">
    <location>
        <begin position="20"/>
        <end position="46"/>
    </location>
</feature>
<keyword evidence="1" id="KW-1133">Transmembrane helix</keyword>
<proteinExistence type="predicted"/>
<gene>
    <name evidence="2" type="ORF">HK18_02830</name>
</gene>
<feature type="transmembrane region" description="Helical" evidence="1">
    <location>
        <begin position="75"/>
        <end position="96"/>
    </location>
</feature>
<feature type="transmembrane region" description="Helical" evidence="1">
    <location>
        <begin position="102"/>
        <end position="121"/>
    </location>
</feature>
<dbReference type="EMBL" id="JOPB01000001">
    <property type="protein sequence ID" value="OUI79502.1"/>
    <property type="molecule type" value="Genomic_DNA"/>
</dbReference>
<dbReference type="GO" id="GO:0022857">
    <property type="term" value="F:transmembrane transporter activity"/>
    <property type="evidence" value="ECO:0007669"/>
    <property type="project" value="InterPro"/>
</dbReference>
<evidence type="ECO:0000256" key="1">
    <source>
        <dbReference type="SAM" id="Phobius"/>
    </source>
</evidence>
<reference evidence="3" key="1">
    <citation type="submission" date="2014-06" db="EMBL/GenBank/DDBJ databases">
        <authorList>
            <person name="Winans N.J."/>
            <person name="Newell P.D."/>
            <person name="Douglas A.E."/>
        </authorList>
    </citation>
    <scope>NUCLEOTIDE SEQUENCE [LARGE SCALE GENOMIC DNA]</scope>
    <source>
        <strain evidence="3">DmL_052</strain>
    </source>
</reference>
<dbReference type="Pfam" id="PF04632">
    <property type="entry name" value="FUSC"/>
    <property type="match status" value="1"/>
</dbReference>
<dbReference type="RefSeq" id="WP_086631806.1">
    <property type="nucleotide sequence ID" value="NZ_JOPB01000001.1"/>
</dbReference>
<accession>A0A251ZXX4</accession>
<feature type="transmembrane region" description="Helical" evidence="1">
    <location>
        <begin position="597"/>
        <end position="616"/>
    </location>
</feature>
<keyword evidence="1" id="KW-0812">Transmembrane</keyword>
<name>A0A251ZXX4_9PROT</name>
<evidence type="ECO:0000313" key="2">
    <source>
        <dbReference type="EMBL" id="OUI79502.1"/>
    </source>
</evidence>
<organism evidence="2 3">
    <name type="scientific">Commensalibacter intestini</name>
    <dbReference type="NCBI Taxonomy" id="479936"/>
    <lineage>
        <taxon>Bacteria</taxon>
        <taxon>Pseudomonadati</taxon>
        <taxon>Pseudomonadota</taxon>
        <taxon>Alphaproteobacteria</taxon>
        <taxon>Acetobacterales</taxon>
        <taxon>Acetobacteraceae</taxon>
    </lineage>
</organism>
<dbReference type="AlphaFoldDB" id="A0A251ZXX4"/>
<comment type="caution">
    <text evidence="2">The sequence shown here is derived from an EMBL/GenBank/DDBJ whole genome shotgun (WGS) entry which is preliminary data.</text>
</comment>
<feature type="transmembrane region" description="Helical" evidence="1">
    <location>
        <begin position="385"/>
        <end position="405"/>
    </location>
</feature>
<dbReference type="GO" id="GO:0005886">
    <property type="term" value="C:plasma membrane"/>
    <property type="evidence" value="ECO:0007669"/>
    <property type="project" value="InterPro"/>
</dbReference>
<dbReference type="InterPro" id="IPR006726">
    <property type="entry name" value="PHBA_efflux_AaeB/fusaric-R"/>
</dbReference>
<evidence type="ECO:0000313" key="3">
    <source>
        <dbReference type="Proteomes" id="UP000194946"/>
    </source>
</evidence>
<feature type="transmembrane region" description="Helical" evidence="1">
    <location>
        <begin position="513"/>
        <end position="536"/>
    </location>
</feature>
<feature type="transmembrane region" description="Helical" evidence="1">
    <location>
        <begin position="411"/>
        <end position="430"/>
    </location>
</feature>
<sequence length="701" mass="80444">MFSFLKRSSLNSHLSNLKWLYAPTPSAIVFALQTSAAAFVGLYIAFWMQLDSPYWAAITVWVVSLATPEENDSKAHWLIVGTLIGAITGMLIVAAFPQQPALFIILVGMWVSGCCFMSRFMSNFRVHAFRMAAITGALVALDSVSNPNSCFDVAFSRGSYVILGVFLQKLFSSICVGDRLHIRVEWLQKKLTENVNTTCLMFSNFFAGNNDNLNKNKSIFLNIYDLNQQSEFVDLAAESRSHLGAHGRMTLSIANGILIKIFCLENLLKTSPTHKQLGDLPNRLSAFFIELPKLIISHHNTSFLTNTFEKIQQHFYEKLEELGSTFIHPDKNNSAKEAEFYFTHCAIIYDILTEIELLFQHFNAHIRPNQSIYSKIYSYTNFYKAFYTWLRIFSAILIGGIIWEITAWENGSLFILFICILSCIIHLTDLPRPVSIGFFKGTCFAIFVTSLINFVFIPKFYTIDGLAYLLIICMVVAGLAVSKGVMRINTIAYSIFFFVLVQYNNQHIINETTYFNMALCVFMSAAFITLTTFLIFPFSDKNESYFACKKLIKNVQQLTWNVRQIPSTQEWIAAESCNLVYMLRHITKRPQEEQNQYFFGALASISIGIQLIKIRLCITDNKMLSKEFKKLFKDLCKAIRTRHPNQEKTHLLYYQLIDYIQQQESKKEYVHILASLCILKSQLKNYEDFIIITNRSRLFIE</sequence>
<evidence type="ECO:0008006" key="4">
    <source>
        <dbReference type="Google" id="ProtNLM"/>
    </source>
</evidence>
<dbReference type="Proteomes" id="UP000194946">
    <property type="component" value="Unassembled WGS sequence"/>
</dbReference>
<keyword evidence="3" id="KW-1185">Reference proteome</keyword>
<protein>
    <recommendedName>
        <fullName evidence="4">Fusaric acid resistance protein</fullName>
    </recommendedName>
</protein>
<feature type="transmembrane region" description="Helical" evidence="1">
    <location>
        <begin position="437"/>
        <end position="456"/>
    </location>
</feature>